<dbReference type="InterPro" id="IPR011006">
    <property type="entry name" value="CheY-like_superfamily"/>
</dbReference>
<accession>A0A561UCF8</accession>
<dbReference type="Pfam" id="PF00196">
    <property type="entry name" value="GerE"/>
    <property type="match status" value="1"/>
</dbReference>
<dbReference type="PRINTS" id="PR00038">
    <property type="entry name" value="HTHLUXR"/>
</dbReference>
<organism evidence="6 7">
    <name type="scientific">Kitasatospora viridis</name>
    <dbReference type="NCBI Taxonomy" id="281105"/>
    <lineage>
        <taxon>Bacteria</taxon>
        <taxon>Bacillati</taxon>
        <taxon>Actinomycetota</taxon>
        <taxon>Actinomycetes</taxon>
        <taxon>Kitasatosporales</taxon>
        <taxon>Streptomycetaceae</taxon>
        <taxon>Kitasatospora</taxon>
    </lineage>
</organism>
<dbReference type="GO" id="GO:0006355">
    <property type="term" value="P:regulation of DNA-templated transcription"/>
    <property type="evidence" value="ECO:0007669"/>
    <property type="project" value="InterPro"/>
</dbReference>
<feature type="domain" description="HTH luxR-type" evidence="4">
    <location>
        <begin position="150"/>
        <end position="215"/>
    </location>
</feature>
<dbReference type="InterPro" id="IPR001789">
    <property type="entry name" value="Sig_transdc_resp-reg_receiver"/>
</dbReference>
<dbReference type="InterPro" id="IPR016032">
    <property type="entry name" value="Sig_transdc_resp-reg_C-effctor"/>
</dbReference>
<dbReference type="AlphaFoldDB" id="A0A561UCF8"/>
<dbReference type="InterPro" id="IPR039420">
    <property type="entry name" value="WalR-like"/>
</dbReference>
<evidence type="ECO:0000256" key="3">
    <source>
        <dbReference type="PROSITE-ProRule" id="PRU00169"/>
    </source>
</evidence>
<sequence>MMSSSPAVRVLIADDHPVFAAGLRILLQTMQGVEVVGEVDTGRAAVAAARETRPDVIFMDVDMPQMNGIAATQAIVAQGTGAAVLMLTILDDIDTVLGALRAGARGYLLKGAGPEDITRALAAVRQGALIFGPQVAGLVVDHITKPVAPPSVIFPELTDRERDVLRLVADGRGNAAIASELSLSIKTVRNYLSRIFAKLQVTHRTEAAIRARQEGLGA</sequence>
<dbReference type="PANTHER" id="PTHR43214">
    <property type="entry name" value="TWO-COMPONENT RESPONSE REGULATOR"/>
    <property type="match status" value="1"/>
</dbReference>
<evidence type="ECO:0000313" key="7">
    <source>
        <dbReference type="Proteomes" id="UP000317940"/>
    </source>
</evidence>
<comment type="caution">
    <text evidence="6">The sequence shown here is derived from an EMBL/GenBank/DDBJ whole genome shotgun (WGS) entry which is preliminary data.</text>
</comment>
<dbReference type="GO" id="GO:0003677">
    <property type="term" value="F:DNA binding"/>
    <property type="evidence" value="ECO:0007669"/>
    <property type="project" value="UniProtKB-KW"/>
</dbReference>
<keyword evidence="2" id="KW-0238">DNA-binding</keyword>
<dbReference type="SMART" id="SM00421">
    <property type="entry name" value="HTH_LUXR"/>
    <property type="match status" value="1"/>
</dbReference>
<feature type="modified residue" description="4-aspartylphosphate" evidence="3">
    <location>
        <position position="60"/>
    </location>
</feature>
<dbReference type="SUPFAM" id="SSF46894">
    <property type="entry name" value="C-terminal effector domain of the bipartite response regulators"/>
    <property type="match status" value="1"/>
</dbReference>
<reference evidence="6 7" key="1">
    <citation type="submission" date="2019-06" db="EMBL/GenBank/DDBJ databases">
        <title>Sequencing the genomes of 1000 actinobacteria strains.</title>
        <authorList>
            <person name="Klenk H.-P."/>
        </authorList>
    </citation>
    <scope>NUCLEOTIDE SEQUENCE [LARGE SCALE GENOMIC DNA]</scope>
    <source>
        <strain evidence="6 7">DSM 44826</strain>
    </source>
</reference>
<feature type="domain" description="Response regulatory" evidence="5">
    <location>
        <begin position="9"/>
        <end position="125"/>
    </location>
</feature>
<dbReference type="CDD" id="cd17535">
    <property type="entry name" value="REC_NarL-like"/>
    <property type="match status" value="1"/>
</dbReference>
<protein>
    <submittedName>
        <fullName evidence="6">LuxR family two component transcriptional regulator</fullName>
    </submittedName>
</protein>
<dbReference type="GO" id="GO:0000160">
    <property type="term" value="P:phosphorelay signal transduction system"/>
    <property type="evidence" value="ECO:0007669"/>
    <property type="project" value="InterPro"/>
</dbReference>
<dbReference type="PROSITE" id="PS50043">
    <property type="entry name" value="HTH_LUXR_2"/>
    <property type="match status" value="1"/>
</dbReference>
<keyword evidence="1 3" id="KW-0597">Phosphoprotein</keyword>
<dbReference type="PROSITE" id="PS00622">
    <property type="entry name" value="HTH_LUXR_1"/>
    <property type="match status" value="1"/>
</dbReference>
<dbReference type="Gene3D" id="3.40.50.2300">
    <property type="match status" value="1"/>
</dbReference>
<name>A0A561UCF8_9ACTN</name>
<dbReference type="InterPro" id="IPR000792">
    <property type="entry name" value="Tscrpt_reg_LuxR_C"/>
</dbReference>
<dbReference type="SUPFAM" id="SSF52172">
    <property type="entry name" value="CheY-like"/>
    <property type="match status" value="1"/>
</dbReference>
<evidence type="ECO:0000313" key="6">
    <source>
        <dbReference type="EMBL" id="TWF97052.1"/>
    </source>
</evidence>
<evidence type="ECO:0000256" key="1">
    <source>
        <dbReference type="ARBA" id="ARBA00022553"/>
    </source>
</evidence>
<dbReference type="CDD" id="cd06170">
    <property type="entry name" value="LuxR_C_like"/>
    <property type="match status" value="1"/>
</dbReference>
<proteinExistence type="predicted"/>
<evidence type="ECO:0000259" key="4">
    <source>
        <dbReference type="PROSITE" id="PS50043"/>
    </source>
</evidence>
<dbReference type="SMART" id="SM00448">
    <property type="entry name" value="REC"/>
    <property type="match status" value="1"/>
</dbReference>
<keyword evidence="7" id="KW-1185">Reference proteome</keyword>
<dbReference type="Pfam" id="PF00072">
    <property type="entry name" value="Response_reg"/>
    <property type="match status" value="1"/>
</dbReference>
<dbReference type="Proteomes" id="UP000317940">
    <property type="component" value="Unassembled WGS sequence"/>
</dbReference>
<dbReference type="PROSITE" id="PS50110">
    <property type="entry name" value="RESPONSE_REGULATORY"/>
    <property type="match status" value="1"/>
</dbReference>
<evidence type="ECO:0000259" key="5">
    <source>
        <dbReference type="PROSITE" id="PS50110"/>
    </source>
</evidence>
<dbReference type="InterPro" id="IPR058245">
    <property type="entry name" value="NreC/VraR/RcsB-like_REC"/>
</dbReference>
<gene>
    <name evidence="6" type="ORF">FHX73_11827</name>
</gene>
<evidence type="ECO:0000256" key="2">
    <source>
        <dbReference type="ARBA" id="ARBA00023125"/>
    </source>
</evidence>
<dbReference type="EMBL" id="VIWT01000001">
    <property type="protein sequence ID" value="TWF97052.1"/>
    <property type="molecule type" value="Genomic_DNA"/>
</dbReference>